<accession>A0A4C1VE02</accession>
<sequence>MWAGSCSKRTKTKWGGPRCTRLRRNVPQRERWAQTHCDAYTMLGATLPRGDRGAMLVAAHLTAHAVAQRTLTHTTHTNEHEEQWDSLQSRLFYLVFSLRSEKDEKLNELSRTRVRGVCPNFTDQKTPNKHIGWRLCVIPI</sequence>
<comment type="caution">
    <text evidence="1">The sequence shown here is derived from an EMBL/GenBank/DDBJ whole genome shotgun (WGS) entry which is preliminary data.</text>
</comment>
<evidence type="ECO:0000313" key="2">
    <source>
        <dbReference type="Proteomes" id="UP000299102"/>
    </source>
</evidence>
<proteinExistence type="predicted"/>
<protein>
    <submittedName>
        <fullName evidence="1">Uncharacterized protein</fullName>
    </submittedName>
</protein>
<keyword evidence="2" id="KW-1185">Reference proteome</keyword>
<dbReference type="EMBL" id="BGZK01000328">
    <property type="protein sequence ID" value="GBP37091.1"/>
    <property type="molecule type" value="Genomic_DNA"/>
</dbReference>
<gene>
    <name evidence="1" type="ORF">EVAR_19220_1</name>
</gene>
<organism evidence="1 2">
    <name type="scientific">Eumeta variegata</name>
    <name type="common">Bagworm moth</name>
    <name type="synonym">Eumeta japonica</name>
    <dbReference type="NCBI Taxonomy" id="151549"/>
    <lineage>
        <taxon>Eukaryota</taxon>
        <taxon>Metazoa</taxon>
        <taxon>Ecdysozoa</taxon>
        <taxon>Arthropoda</taxon>
        <taxon>Hexapoda</taxon>
        <taxon>Insecta</taxon>
        <taxon>Pterygota</taxon>
        <taxon>Neoptera</taxon>
        <taxon>Endopterygota</taxon>
        <taxon>Lepidoptera</taxon>
        <taxon>Glossata</taxon>
        <taxon>Ditrysia</taxon>
        <taxon>Tineoidea</taxon>
        <taxon>Psychidae</taxon>
        <taxon>Oiketicinae</taxon>
        <taxon>Eumeta</taxon>
    </lineage>
</organism>
<name>A0A4C1VE02_EUMVA</name>
<dbReference type="AlphaFoldDB" id="A0A4C1VE02"/>
<dbReference type="Proteomes" id="UP000299102">
    <property type="component" value="Unassembled WGS sequence"/>
</dbReference>
<reference evidence="1 2" key="1">
    <citation type="journal article" date="2019" name="Commun. Biol.">
        <title>The bagworm genome reveals a unique fibroin gene that provides high tensile strength.</title>
        <authorList>
            <person name="Kono N."/>
            <person name="Nakamura H."/>
            <person name="Ohtoshi R."/>
            <person name="Tomita M."/>
            <person name="Numata K."/>
            <person name="Arakawa K."/>
        </authorList>
    </citation>
    <scope>NUCLEOTIDE SEQUENCE [LARGE SCALE GENOMIC DNA]</scope>
</reference>
<evidence type="ECO:0000313" key="1">
    <source>
        <dbReference type="EMBL" id="GBP37091.1"/>
    </source>
</evidence>